<keyword evidence="3" id="KW-1185">Reference proteome</keyword>
<name>A0A6A6E5Q1_9PEZI</name>
<keyword evidence="1" id="KW-0732">Signal</keyword>
<gene>
    <name evidence="2" type="ORF">K469DRAFT_705699</name>
</gene>
<dbReference type="EMBL" id="ML994628">
    <property type="protein sequence ID" value="KAF2187144.1"/>
    <property type="molecule type" value="Genomic_DNA"/>
</dbReference>
<dbReference type="AlphaFoldDB" id="A0A6A6E5Q1"/>
<organism evidence="2 3">
    <name type="scientific">Zopfia rhizophila CBS 207.26</name>
    <dbReference type="NCBI Taxonomy" id="1314779"/>
    <lineage>
        <taxon>Eukaryota</taxon>
        <taxon>Fungi</taxon>
        <taxon>Dikarya</taxon>
        <taxon>Ascomycota</taxon>
        <taxon>Pezizomycotina</taxon>
        <taxon>Dothideomycetes</taxon>
        <taxon>Dothideomycetes incertae sedis</taxon>
        <taxon>Zopfiaceae</taxon>
        <taxon>Zopfia</taxon>
    </lineage>
</organism>
<evidence type="ECO:0008006" key="4">
    <source>
        <dbReference type="Google" id="ProtNLM"/>
    </source>
</evidence>
<proteinExistence type="predicted"/>
<reference evidence="2" key="1">
    <citation type="journal article" date="2020" name="Stud. Mycol.">
        <title>101 Dothideomycetes genomes: a test case for predicting lifestyles and emergence of pathogens.</title>
        <authorList>
            <person name="Haridas S."/>
            <person name="Albert R."/>
            <person name="Binder M."/>
            <person name="Bloem J."/>
            <person name="Labutti K."/>
            <person name="Salamov A."/>
            <person name="Andreopoulos B."/>
            <person name="Baker S."/>
            <person name="Barry K."/>
            <person name="Bills G."/>
            <person name="Bluhm B."/>
            <person name="Cannon C."/>
            <person name="Castanera R."/>
            <person name="Culley D."/>
            <person name="Daum C."/>
            <person name="Ezra D."/>
            <person name="Gonzalez J."/>
            <person name="Henrissat B."/>
            <person name="Kuo A."/>
            <person name="Liang C."/>
            <person name="Lipzen A."/>
            <person name="Lutzoni F."/>
            <person name="Magnuson J."/>
            <person name="Mondo S."/>
            <person name="Nolan M."/>
            <person name="Ohm R."/>
            <person name="Pangilinan J."/>
            <person name="Park H.-J."/>
            <person name="Ramirez L."/>
            <person name="Alfaro M."/>
            <person name="Sun H."/>
            <person name="Tritt A."/>
            <person name="Yoshinaga Y."/>
            <person name="Zwiers L.-H."/>
            <person name="Turgeon B."/>
            <person name="Goodwin S."/>
            <person name="Spatafora J."/>
            <person name="Crous P."/>
            <person name="Grigoriev I."/>
        </authorList>
    </citation>
    <scope>NUCLEOTIDE SEQUENCE</scope>
    <source>
        <strain evidence="2">CBS 207.26</strain>
    </source>
</reference>
<evidence type="ECO:0000313" key="3">
    <source>
        <dbReference type="Proteomes" id="UP000800200"/>
    </source>
</evidence>
<evidence type="ECO:0000256" key="1">
    <source>
        <dbReference type="SAM" id="SignalP"/>
    </source>
</evidence>
<sequence length="64" mass="6974">MPHSPSYTLFSLAFHLCSISYASSVTHVSSLTCITPSRHIANQIQGLRISDANILIMACADFFS</sequence>
<protein>
    <recommendedName>
        <fullName evidence="4">Secreted protein</fullName>
    </recommendedName>
</protein>
<feature type="signal peptide" evidence="1">
    <location>
        <begin position="1"/>
        <end position="24"/>
    </location>
</feature>
<dbReference type="Proteomes" id="UP000800200">
    <property type="component" value="Unassembled WGS sequence"/>
</dbReference>
<evidence type="ECO:0000313" key="2">
    <source>
        <dbReference type="EMBL" id="KAF2187144.1"/>
    </source>
</evidence>
<accession>A0A6A6E5Q1</accession>
<feature type="non-terminal residue" evidence="2">
    <location>
        <position position="64"/>
    </location>
</feature>
<feature type="chain" id="PRO_5025689772" description="Secreted protein" evidence="1">
    <location>
        <begin position="25"/>
        <end position="64"/>
    </location>
</feature>